<evidence type="ECO:0008006" key="3">
    <source>
        <dbReference type="Google" id="ProtNLM"/>
    </source>
</evidence>
<dbReference type="Gene3D" id="1.20.140.160">
    <property type="match status" value="1"/>
</dbReference>
<organism evidence="1 2">
    <name type="scientific">Streptococcus canis</name>
    <dbReference type="NCBI Taxonomy" id="1329"/>
    <lineage>
        <taxon>Bacteria</taxon>
        <taxon>Bacillati</taxon>
        <taxon>Bacillota</taxon>
        <taxon>Bacilli</taxon>
        <taxon>Lactobacillales</taxon>
        <taxon>Streptococcaceae</taxon>
        <taxon>Streptococcus</taxon>
    </lineage>
</organism>
<gene>
    <name evidence="1" type="ORF">FMV2238Y02_22570</name>
</gene>
<reference evidence="1 2" key="1">
    <citation type="submission" date="2018-10" db="EMBL/GenBank/DDBJ databases">
        <authorList>
            <consortium name="Molecular Microbiology and Infection Unit (UMMI)"/>
            <person name="Machado M."/>
        </authorList>
    </citation>
    <scope>NUCLEOTIDE SEQUENCE [LARGE SCALE GENOMIC DNA]</scope>
    <source>
        <strain evidence="1">FMV2238.02</strain>
    </source>
</reference>
<proteinExistence type="predicted"/>
<dbReference type="InterPro" id="IPR013324">
    <property type="entry name" value="RNA_pol_sigma_r3/r4-like"/>
</dbReference>
<dbReference type="Proteomes" id="UP000280759">
    <property type="component" value="Unassembled WGS sequence"/>
</dbReference>
<evidence type="ECO:0000313" key="1">
    <source>
        <dbReference type="EMBL" id="VDC43752.1"/>
    </source>
</evidence>
<name>A0A3P5XT85_STRCB</name>
<protein>
    <recommendedName>
        <fullName evidence="3">Sigma-70 family RNA polymerase sigma factor</fullName>
    </recommendedName>
</protein>
<dbReference type="AlphaFoldDB" id="A0A3P5XT85"/>
<evidence type="ECO:0000313" key="2">
    <source>
        <dbReference type="Proteomes" id="UP000280759"/>
    </source>
</evidence>
<keyword evidence="2" id="KW-1185">Reference proteome</keyword>
<accession>A0A3P5XT85</accession>
<dbReference type="EMBL" id="UXEP01000059">
    <property type="protein sequence ID" value="VDC43752.1"/>
    <property type="molecule type" value="Genomic_DNA"/>
</dbReference>
<sequence>MTNLDKEKKNSDKQYFIPMEVIKETMDAFGINREDVVWKKIGNKPVRVIMIPATKEQYYEYMRPLWRENKKEQRQLEKRMRGEGDISLDSLYDNNEFEFADSYDIEEDLMKRELLEILRKELSTLEEIDRKIMKLFGEGYSESAIGSEIGMSQKGVNKRKQKIFLKLKDRLIPYK</sequence>
<dbReference type="SUPFAM" id="SSF88659">
    <property type="entry name" value="Sigma3 and sigma4 domains of RNA polymerase sigma factors"/>
    <property type="match status" value="1"/>
</dbReference>